<sequence>MALFAARPLKGQGGPKNPHSNQGSAAMNRPLLSNSAPRSPNRIQMRYVDAVGLGRGIHSSLMVGSTACGIVKALPLDNAKGCSFIPFF</sequence>
<feature type="region of interest" description="Disordered" evidence="1">
    <location>
        <begin position="1"/>
        <end position="40"/>
    </location>
</feature>
<dbReference type="Proteomes" id="UP001054945">
    <property type="component" value="Unassembled WGS sequence"/>
</dbReference>
<protein>
    <submittedName>
        <fullName evidence="2">Uncharacterized protein</fullName>
    </submittedName>
</protein>
<dbReference type="EMBL" id="BPLR01003164">
    <property type="protein sequence ID" value="GIX81769.1"/>
    <property type="molecule type" value="Genomic_DNA"/>
</dbReference>
<gene>
    <name evidence="2" type="ORF">CEXT_760811</name>
</gene>
<feature type="compositionally biased region" description="Polar residues" evidence="1">
    <location>
        <begin position="18"/>
        <end position="40"/>
    </location>
</feature>
<evidence type="ECO:0000313" key="3">
    <source>
        <dbReference type="Proteomes" id="UP001054945"/>
    </source>
</evidence>
<comment type="caution">
    <text evidence="2">The sequence shown here is derived from an EMBL/GenBank/DDBJ whole genome shotgun (WGS) entry which is preliminary data.</text>
</comment>
<name>A0AAV4NBP6_CAEEX</name>
<accession>A0AAV4NBP6</accession>
<reference evidence="2 3" key="1">
    <citation type="submission" date="2021-06" db="EMBL/GenBank/DDBJ databases">
        <title>Caerostris extrusa draft genome.</title>
        <authorList>
            <person name="Kono N."/>
            <person name="Arakawa K."/>
        </authorList>
    </citation>
    <scope>NUCLEOTIDE SEQUENCE [LARGE SCALE GENOMIC DNA]</scope>
</reference>
<dbReference type="AlphaFoldDB" id="A0AAV4NBP6"/>
<proteinExistence type="predicted"/>
<keyword evidence="3" id="KW-1185">Reference proteome</keyword>
<evidence type="ECO:0000313" key="2">
    <source>
        <dbReference type="EMBL" id="GIX81769.1"/>
    </source>
</evidence>
<evidence type="ECO:0000256" key="1">
    <source>
        <dbReference type="SAM" id="MobiDB-lite"/>
    </source>
</evidence>
<organism evidence="2 3">
    <name type="scientific">Caerostris extrusa</name>
    <name type="common">Bark spider</name>
    <name type="synonym">Caerostris bankana</name>
    <dbReference type="NCBI Taxonomy" id="172846"/>
    <lineage>
        <taxon>Eukaryota</taxon>
        <taxon>Metazoa</taxon>
        <taxon>Ecdysozoa</taxon>
        <taxon>Arthropoda</taxon>
        <taxon>Chelicerata</taxon>
        <taxon>Arachnida</taxon>
        <taxon>Araneae</taxon>
        <taxon>Araneomorphae</taxon>
        <taxon>Entelegynae</taxon>
        <taxon>Araneoidea</taxon>
        <taxon>Araneidae</taxon>
        <taxon>Caerostris</taxon>
    </lineage>
</organism>